<dbReference type="Proteomes" id="UP001222958">
    <property type="component" value="Unassembled WGS sequence"/>
</dbReference>
<accession>A0AAP4A8D4</accession>
<proteinExistence type="predicted"/>
<comment type="caution">
    <text evidence="1">The sequence shown here is derived from an EMBL/GenBank/DDBJ whole genome shotgun (WGS) entry which is preliminary data.</text>
</comment>
<sequence>MIKSIIENINNTRRKNVEPNKKKLEKIDKELGKLKVEKQKF</sequence>
<evidence type="ECO:0000313" key="1">
    <source>
        <dbReference type="EMBL" id="MDH2337132.1"/>
    </source>
</evidence>
<reference evidence="1" key="1">
    <citation type="submission" date="2023-04" db="EMBL/GenBank/DDBJ databases">
        <title>Epidemiological investigation of Clostridium perfringens isolated from cattle.</title>
        <authorList>
            <person name="Tian R."/>
        </authorList>
    </citation>
    <scope>NUCLEOTIDE SEQUENCE</scope>
    <source>
        <strain evidence="1">ZWCP172</strain>
    </source>
</reference>
<organism evidence="1 2">
    <name type="scientific">Clostridium perfringens</name>
    <dbReference type="NCBI Taxonomy" id="1502"/>
    <lineage>
        <taxon>Bacteria</taxon>
        <taxon>Bacillati</taxon>
        <taxon>Bacillota</taxon>
        <taxon>Clostridia</taxon>
        <taxon>Eubacteriales</taxon>
        <taxon>Clostridiaceae</taxon>
        <taxon>Clostridium</taxon>
    </lineage>
</organism>
<dbReference type="AlphaFoldDB" id="A0AAP4A8D4"/>
<gene>
    <name evidence="1" type="ORF">QDQ28_13165</name>
</gene>
<protein>
    <submittedName>
        <fullName evidence="1">Uncharacterized protein</fullName>
    </submittedName>
</protein>
<name>A0AAP4A8D4_CLOPF</name>
<dbReference type="RefSeq" id="WP_279858131.1">
    <property type="nucleotide sequence ID" value="NZ_JARVUX010000008.1"/>
</dbReference>
<evidence type="ECO:0000313" key="2">
    <source>
        <dbReference type="Proteomes" id="UP001222958"/>
    </source>
</evidence>
<dbReference type="EMBL" id="JARVUX010000008">
    <property type="protein sequence ID" value="MDH2337132.1"/>
    <property type="molecule type" value="Genomic_DNA"/>
</dbReference>